<keyword evidence="3" id="KW-0539">Nucleus</keyword>
<dbReference type="SMART" id="SM00251">
    <property type="entry name" value="SAM_PNT"/>
    <property type="match status" value="1"/>
</dbReference>
<dbReference type="SMART" id="SM00413">
    <property type="entry name" value="ETS"/>
    <property type="match status" value="1"/>
</dbReference>
<name>A0A8J5CJ12_CHIOP</name>
<proteinExistence type="inferred from homology"/>
<evidence type="ECO:0000256" key="4">
    <source>
        <dbReference type="SAM" id="MobiDB-lite"/>
    </source>
</evidence>
<feature type="region of interest" description="Disordered" evidence="4">
    <location>
        <begin position="267"/>
        <end position="288"/>
    </location>
</feature>
<dbReference type="OrthoDB" id="10067219at2759"/>
<accession>A0A8J5CJ12</accession>
<dbReference type="InterPro" id="IPR003118">
    <property type="entry name" value="Pointed_dom"/>
</dbReference>
<comment type="similarity">
    <text evidence="1 3">Belongs to the ETS family.</text>
</comment>
<evidence type="ECO:0000313" key="6">
    <source>
        <dbReference type="EMBL" id="KAG0712114.1"/>
    </source>
</evidence>
<dbReference type="GO" id="GO:0030154">
    <property type="term" value="P:cell differentiation"/>
    <property type="evidence" value="ECO:0007669"/>
    <property type="project" value="TreeGrafter"/>
</dbReference>
<dbReference type="PROSITE" id="PS00345">
    <property type="entry name" value="ETS_DOMAIN_1"/>
    <property type="match status" value="1"/>
</dbReference>
<evidence type="ECO:0000256" key="1">
    <source>
        <dbReference type="ARBA" id="ARBA00005562"/>
    </source>
</evidence>
<organism evidence="6 7">
    <name type="scientific">Chionoecetes opilio</name>
    <name type="common">Atlantic snow crab</name>
    <name type="synonym">Cancer opilio</name>
    <dbReference type="NCBI Taxonomy" id="41210"/>
    <lineage>
        <taxon>Eukaryota</taxon>
        <taxon>Metazoa</taxon>
        <taxon>Ecdysozoa</taxon>
        <taxon>Arthropoda</taxon>
        <taxon>Crustacea</taxon>
        <taxon>Multicrustacea</taxon>
        <taxon>Malacostraca</taxon>
        <taxon>Eumalacostraca</taxon>
        <taxon>Eucarida</taxon>
        <taxon>Decapoda</taxon>
        <taxon>Pleocyemata</taxon>
        <taxon>Brachyura</taxon>
        <taxon>Eubrachyura</taxon>
        <taxon>Majoidea</taxon>
        <taxon>Majidae</taxon>
        <taxon>Chionoecetes</taxon>
    </lineage>
</organism>
<dbReference type="Proteomes" id="UP000770661">
    <property type="component" value="Unassembled WGS sequence"/>
</dbReference>
<keyword evidence="2 3" id="KW-0238">DNA-binding</keyword>
<evidence type="ECO:0000313" key="7">
    <source>
        <dbReference type="Proteomes" id="UP000770661"/>
    </source>
</evidence>
<comment type="subcellular location">
    <subcellularLocation>
        <location evidence="3">Nucleus</location>
    </subcellularLocation>
</comment>
<keyword evidence="7" id="KW-1185">Reference proteome</keyword>
<dbReference type="GO" id="GO:0000981">
    <property type="term" value="F:DNA-binding transcription factor activity, RNA polymerase II-specific"/>
    <property type="evidence" value="ECO:0007669"/>
    <property type="project" value="TreeGrafter"/>
</dbReference>
<dbReference type="EMBL" id="JACEEZ010022710">
    <property type="protein sequence ID" value="KAG0712114.1"/>
    <property type="molecule type" value="Genomic_DNA"/>
</dbReference>
<dbReference type="SUPFAM" id="SSF46785">
    <property type="entry name" value="Winged helix' DNA-binding domain"/>
    <property type="match status" value="1"/>
</dbReference>
<sequence>MSTEILEEVLTCSGEGGACLRPPQQSTGMPLQVYAIDVDIRDTMSDLLARTGEALTLDLSHHKVTVLGERQMTSRDTLQDQCSTGTGHVQVQFVIRPGEEEEAGVLDIMDVLKSSEEEIEQEEVTSDVTATQTEIKASAPSDAQPPAAVPETPRPTRWVVSTEFKGIQKALKMPRDPKQWTASHVRVWLAWARQHFPAVAPYSHHHCNLNGARVMTLTPSELRQHRLLLPQTDGEASASLFVTHRDLLKQTGAAAVCEQPAAYLHSTQQQTGQVTQKSEKTQRSATTTAASGPLPIQLWQFLLELLTEPKLVEVISWWGSGVSGEFRLHQPEVVAALWGHRKGRPNMTYDKLSRALRYYYEGDMIAKVSGKRFVYRFVLDLKVVVGYSAAELKAQVEQCVQNEVAA</sequence>
<dbReference type="InterPro" id="IPR036390">
    <property type="entry name" value="WH_DNA-bd_sf"/>
</dbReference>
<dbReference type="PROSITE" id="PS50061">
    <property type="entry name" value="ETS_DOMAIN_3"/>
    <property type="match status" value="1"/>
</dbReference>
<dbReference type="PROSITE" id="PS00346">
    <property type="entry name" value="ETS_DOMAIN_2"/>
    <property type="match status" value="1"/>
</dbReference>
<reference evidence="6" key="1">
    <citation type="submission" date="2020-07" db="EMBL/GenBank/DDBJ databases">
        <title>The High-quality genome of the commercially important snow crab, Chionoecetes opilio.</title>
        <authorList>
            <person name="Jeong J.-H."/>
            <person name="Ryu S."/>
        </authorList>
    </citation>
    <scope>NUCLEOTIDE SEQUENCE</scope>
    <source>
        <strain evidence="6">MADBK_172401_WGS</strain>
        <tissue evidence="6">Digestive gland</tissue>
    </source>
</reference>
<evidence type="ECO:0000259" key="5">
    <source>
        <dbReference type="PROSITE" id="PS50061"/>
    </source>
</evidence>
<dbReference type="Gene3D" id="3.10.20.90">
    <property type="entry name" value="Phosphatidylinositol 3-kinase Catalytic Subunit, Chain A, domain 1"/>
    <property type="match status" value="1"/>
</dbReference>
<feature type="domain" description="ETS" evidence="5">
    <location>
        <begin position="296"/>
        <end position="378"/>
    </location>
</feature>
<gene>
    <name evidence="6" type="ORF">GWK47_019170</name>
</gene>
<dbReference type="Pfam" id="PF00178">
    <property type="entry name" value="Ets"/>
    <property type="match status" value="1"/>
</dbReference>
<dbReference type="Gene3D" id="1.10.150.50">
    <property type="entry name" value="Transcription Factor, Ets-1"/>
    <property type="match status" value="1"/>
</dbReference>
<evidence type="ECO:0000256" key="2">
    <source>
        <dbReference type="ARBA" id="ARBA00023125"/>
    </source>
</evidence>
<dbReference type="AlphaFoldDB" id="A0A8J5CJ12"/>
<dbReference type="PRINTS" id="PR00454">
    <property type="entry name" value="ETSDOMAIN"/>
</dbReference>
<feature type="compositionally biased region" description="Polar residues" evidence="4">
    <location>
        <begin position="267"/>
        <end position="276"/>
    </location>
</feature>
<dbReference type="InterPro" id="IPR000418">
    <property type="entry name" value="Ets_dom"/>
</dbReference>
<dbReference type="Gene3D" id="1.10.10.10">
    <property type="entry name" value="Winged helix-like DNA-binding domain superfamily/Winged helix DNA-binding domain"/>
    <property type="match status" value="1"/>
</dbReference>
<comment type="caution">
    <text evidence="6">The sequence shown here is derived from an EMBL/GenBank/DDBJ whole genome shotgun (WGS) entry which is preliminary data.</text>
</comment>
<protein>
    <submittedName>
        <fullName evidence="6">DNA-binding protein Ets97D</fullName>
    </submittedName>
</protein>
<dbReference type="InterPro" id="IPR013761">
    <property type="entry name" value="SAM/pointed_sf"/>
</dbReference>
<dbReference type="GO" id="GO:0005634">
    <property type="term" value="C:nucleus"/>
    <property type="evidence" value="ECO:0007669"/>
    <property type="project" value="UniProtKB-SubCell"/>
</dbReference>
<dbReference type="GO" id="GO:0043565">
    <property type="term" value="F:sequence-specific DNA binding"/>
    <property type="evidence" value="ECO:0007669"/>
    <property type="project" value="InterPro"/>
</dbReference>
<dbReference type="InterPro" id="IPR046328">
    <property type="entry name" value="ETS_fam"/>
</dbReference>
<evidence type="ECO:0000256" key="3">
    <source>
        <dbReference type="RuleBase" id="RU004019"/>
    </source>
</evidence>
<dbReference type="PANTHER" id="PTHR11849:SF195">
    <property type="entry name" value="GA-BINDING PROTEIN ALPHA CHAIN"/>
    <property type="match status" value="1"/>
</dbReference>
<dbReference type="Pfam" id="PF02198">
    <property type="entry name" value="SAM_PNT"/>
    <property type="match status" value="1"/>
</dbReference>
<dbReference type="PANTHER" id="PTHR11849">
    <property type="entry name" value="ETS"/>
    <property type="match status" value="1"/>
</dbReference>
<dbReference type="SUPFAM" id="SSF47769">
    <property type="entry name" value="SAM/Pointed domain"/>
    <property type="match status" value="1"/>
</dbReference>
<dbReference type="InterPro" id="IPR036388">
    <property type="entry name" value="WH-like_DNA-bd_sf"/>
</dbReference>